<feature type="transmembrane region" description="Helical" evidence="1">
    <location>
        <begin position="16"/>
        <end position="34"/>
    </location>
</feature>
<organism evidence="2 3">
    <name type="scientific">Sphingomonas aerophila</name>
    <dbReference type="NCBI Taxonomy" id="1344948"/>
    <lineage>
        <taxon>Bacteria</taxon>
        <taxon>Pseudomonadati</taxon>
        <taxon>Pseudomonadota</taxon>
        <taxon>Alphaproteobacteria</taxon>
        <taxon>Sphingomonadales</taxon>
        <taxon>Sphingomonadaceae</taxon>
        <taxon>Sphingomonas</taxon>
    </lineage>
</organism>
<sequence length="142" mass="15488">MTAAIDRADALSRRRALMMPFLAVLLLAQQSLFWNSDWRAVSIVQLAAWTVIVVVMLWALVTGGGFLLPRDVRALANDEVTEANRAIAIRRGFVASILTAMIVFAASPFEPITAQRAAHLIVSLGLAITLLSFGLLERKSLD</sequence>
<gene>
    <name evidence="2" type="ORF">FHS94_003117</name>
</gene>
<accession>A0A7W9EX02</accession>
<keyword evidence="1" id="KW-0472">Membrane</keyword>
<comment type="caution">
    <text evidence="2">The sequence shown here is derived from an EMBL/GenBank/DDBJ whole genome shotgun (WGS) entry which is preliminary data.</text>
</comment>
<keyword evidence="1" id="KW-0812">Transmembrane</keyword>
<keyword evidence="3" id="KW-1185">Reference proteome</keyword>
<feature type="transmembrane region" description="Helical" evidence="1">
    <location>
        <begin position="46"/>
        <end position="68"/>
    </location>
</feature>
<reference evidence="2 3" key="1">
    <citation type="submission" date="2020-08" db="EMBL/GenBank/DDBJ databases">
        <title>Genomic Encyclopedia of Type Strains, Phase IV (KMG-IV): sequencing the most valuable type-strain genomes for metagenomic binning, comparative biology and taxonomic classification.</title>
        <authorList>
            <person name="Goeker M."/>
        </authorList>
    </citation>
    <scope>NUCLEOTIDE SEQUENCE [LARGE SCALE GENOMIC DNA]</scope>
    <source>
        <strain evidence="2 3">DSM 100044</strain>
    </source>
</reference>
<dbReference type="Proteomes" id="UP000546200">
    <property type="component" value="Unassembled WGS sequence"/>
</dbReference>
<feature type="transmembrane region" description="Helical" evidence="1">
    <location>
        <begin position="118"/>
        <end position="136"/>
    </location>
</feature>
<evidence type="ECO:0000313" key="2">
    <source>
        <dbReference type="EMBL" id="MBB5716257.1"/>
    </source>
</evidence>
<evidence type="ECO:0000256" key="1">
    <source>
        <dbReference type="SAM" id="Phobius"/>
    </source>
</evidence>
<keyword evidence="1" id="KW-1133">Transmembrane helix</keyword>
<dbReference type="AlphaFoldDB" id="A0A7W9EX02"/>
<name>A0A7W9EX02_9SPHN</name>
<feature type="transmembrane region" description="Helical" evidence="1">
    <location>
        <begin position="88"/>
        <end position="106"/>
    </location>
</feature>
<protein>
    <submittedName>
        <fullName evidence="2">Putative membrane protein</fullName>
    </submittedName>
</protein>
<dbReference type="RefSeq" id="WP_184059353.1">
    <property type="nucleotide sequence ID" value="NZ_JACIJK010000009.1"/>
</dbReference>
<proteinExistence type="predicted"/>
<evidence type="ECO:0000313" key="3">
    <source>
        <dbReference type="Proteomes" id="UP000546200"/>
    </source>
</evidence>
<dbReference type="EMBL" id="JACIJK010000009">
    <property type="protein sequence ID" value="MBB5716257.1"/>
    <property type="molecule type" value="Genomic_DNA"/>
</dbReference>